<gene>
    <name evidence="1" type="ORF">ENW50_13365</name>
</gene>
<comment type="caution">
    <text evidence="1">The sequence shown here is derived from an EMBL/GenBank/DDBJ whole genome shotgun (WGS) entry which is preliminary data.</text>
</comment>
<dbReference type="InterPro" id="IPR035919">
    <property type="entry name" value="EAL_sf"/>
</dbReference>
<proteinExistence type="predicted"/>
<name>A0A7V5CU90_9BACT</name>
<reference evidence="1" key="1">
    <citation type="journal article" date="2020" name="mSystems">
        <title>Genome- and Community-Level Interaction Insights into Carbon Utilization and Element Cycling Functions of Hydrothermarchaeota in Hydrothermal Sediment.</title>
        <authorList>
            <person name="Zhou Z."/>
            <person name="Liu Y."/>
            <person name="Xu W."/>
            <person name="Pan J."/>
            <person name="Luo Z.H."/>
            <person name="Li M."/>
        </authorList>
    </citation>
    <scope>NUCLEOTIDE SEQUENCE [LARGE SCALE GENOMIC DNA]</scope>
    <source>
        <strain evidence="1">SpSt-855</strain>
    </source>
</reference>
<evidence type="ECO:0000313" key="1">
    <source>
        <dbReference type="EMBL" id="HGY95656.1"/>
    </source>
</evidence>
<sequence>MACTEADLRRALENEEFYPVFQPLVEIRTGQLPVLKFWRAGIARAKISLLMFSYLLWSTLGSLAR</sequence>
<dbReference type="EMBL" id="DTKL01000081">
    <property type="protein sequence ID" value="HGY95656.1"/>
    <property type="molecule type" value="Genomic_DNA"/>
</dbReference>
<dbReference type="SUPFAM" id="SSF141868">
    <property type="entry name" value="EAL domain-like"/>
    <property type="match status" value="1"/>
</dbReference>
<dbReference type="AlphaFoldDB" id="A0A7V5CU90"/>
<accession>A0A7V5CU90</accession>
<organism evidence="1">
    <name type="scientific">Acidobacterium capsulatum</name>
    <dbReference type="NCBI Taxonomy" id="33075"/>
    <lineage>
        <taxon>Bacteria</taxon>
        <taxon>Pseudomonadati</taxon>
        <taxon>Acidobacteriota</taxon>
        <taxon>Terriglobia</taxon>
        <taxon>Terriglobales</taxon>
        <taxon>Acidobacteriaceae</taxon>
        <taxon>Acidobacterium</taxon>
    </lineage>
</organism>
<protein>
    <submittedName>
        <fullName evidence="1">Uncharacterized protein</fullName>
    </submittedName>
</protein>